<dbReference type="InterPro" id="IPR012337">
    <property type="entry name" value="RNaseH-like_sf"/>
</dbReference>
<dbReference type="Proteomes" id="UP001281761">
    <property type="component" value="Unassembled WGS sequence"/>
</dbReference>
<gene>
    <name evidence="1" type="ORF">BLNAU_11754</name>
</gene>
<keyword evidence="2" id="KW-1185">Reference proteome</keyword>
<reference evidence="1 2" key="1">
    <citation type="journal article" date="2022" name="bioRxiv">
        <title>Genomics of Preaxostyla Flagellates Illuminates Evolutionary Transitions and the Path Towards Mitochondrial Loss.</title>
        <authorList>
            <person name="Novak L.V.F."/>
            <person name="Treitli S.C."/>
            <person name="Pyrih J."/>
            <person name="Halakuc P."/>
            <person name="Pipaliya S.V."/>
            <person name="Vacek V."/>
            <person name="Brzon O."/>
            <person name="Soukal P."/>
            <person name="Eme L."/>
            <person name="Dacks J.B."/>
            <person name="Karnkowska A."/>
            <person name="Elias M."/>
            <person name="Hampl V."/>
        </authorList>
    </citation>
    <scope>NUCLEOTIDE SEQUENCE [LARGE SCALE GENOMIC DNA]</scope>
    <source>
        <strain evidence="1">NAU3</strain>
        <tissue evidence="1">Gut</tissue>
    </source>
</reference>
<accession>A0ABQ9XRZ9</accession>
<evidence type="ECO:0000313" key="1">
    <source>
        <dbReference type="EMBL" id="KAK2953291.1"/>
    </source>
</evidence>
<evidence type="ECO:0000313" key="2">
    <source>
        <dbReference type="Proteomes" id="UP001281761"/>
    </source>
</evidence>
<dbReference type="SUPFAM" id="SSF53098">
    <property type="entry name" value="Ribonuclease H-like"/>
    <property type="match status" value="1"/>
</dbReference>
<sequence>MTALADNNLGLTNCVSICTDGDAAMMSQKVGLRHFAQMANPKILFFHCAAHSFQLGIAHTFDDKRIYDFPFIIEVCYSIASYIVGAASRQNEFENAVHARHLIPKKIPLPNATRWLTRYNLIDYCVLWNSAVITHFIASLRPTFTSNCAFYIPFSYQFRNVQSNSNPRT</sequence>
<dbReference type="EMBL" id="JARBJD010000093">
    <property type="protein sequence ID" value="KAK2953291.1"/>
    <property type="molecule type" value="Genomic_DNA"/>
</dbReference>
<evidence type="ECO:0008006" key="3">
    <source>
        <dbReference type="Google" id="ProtNLM"/>
    </source>
</evidence>
<name>A0ABQ9XRZ9_9EUKA</name>
<organism evidence="1 2">
    <name type="scientific">Blattamonas nauphoetae</name>
    <dbReference type="NCBI Taxonomy" id="2049346"/>
    <lineage>
        <taxon>Eukaryota</taxon>
        <taxon>Metamonada</taxon>
        <taxon>Preaxostyla</taxon>
        <taxon>Oxymonadida</taxon>
        <taxon>Blattamonas</taxon>
    </lineage>
</organism>
<proteinExistence type="predicted"/>
<protein>
    <recommendedName>
        <fullName evidence="3">DUF4371 domain-containing protein</fullName>
    </recommendedName>
</protein>
<comment type="caution">
    <text evidence="1">The sequence shown here is derived from an EMBL/GenBank/DDBJ whole genome shotgun (WGS) entry which is preliminary data.</text>
</comment>